<feature type="compositionally biased region" description="Basic residues" evidence="1">
    <location>
        <begin position="1"/>
        <end position="10"/>
    </location>
</feature>
<dbReference type="Proteomes" id="UP000253664">
    <property type="component" value="Unassembled WGS sequence"/>
</dbReference>
<accession>A0A367LFR1</accession>
<evidence type="ECO:0000313" key="2">
    <source>
        <dbReference type="EMBL" id="RCI13266.1"/>
    </source>
</evidence>
<organism evidence="2 3">
    <name type="scientific">Ophiocordyceps polyrhachis-furcata BCC 54312</name>
    <dbReference type="NCBI Taxonomy" id="1330021"/>
    <lineage>
        <taxon>Eukaryota</taxon>
        <taxon>Fungi</taxon>
        <taxon>Dikarya</taxon>
        <taxon>Ascomycota</taxon>
        <taxon>Pezizomycotina</taxon>
        <taxon>Sordariomycetes</taxon>
        <taxon>Hypocreomycetidae</taxon>
        <taxon>Hypocreales</taxon>
        <taxon>Ophiocordycipitaceae</taxon>
        <taxon>Ophiocordyceps</taxon>
    </lineage>
</organism>
<reference evidence="2 3" key="1">
    <citation type="journal article" date="2015" name="BMC Genomics">
        <title>Insights from the genome of Ophiocordyceps polyrhachis-furcata to pathogenicity and host specificity in insect fungi.</title>
        <authorList>
            <person name="Wichadakul D."/>
            <person name="Kobmoo N."/>
            <person name="Ingsriswang S."/>
            <person name="Tangphatsornruang S."/>
            <person name="Chantasingh D."/>
            <person name="Luangsa-ard J.J."/>
            <person name="Eurwilaichitr L."/>
        </authorList>
    </citation>
    <scope>NUCLEOTIDE SEQUENCE [LARGE SCALE GENOMIC DNA]</scope>
    <source>
        <strain evidence="2 3">BCC 54312</strain>
    </source>
</reference>
<proteinExistence type="predicted"/>
<comment type="caution">
    <text evidence="2">The sequence shown here is derived from an EMBL/GenBank/DDBJ whole genome shotgun (WGS) entry which is preliminary data.</text>
</comment>
<dbReference type="AlphaFoldDB" id="A0A367LFR1"/>
<gene>
    <name evidence="2" type="ORF">L249_1197</name>
</gene>
<protein>
    <submittedName>
        <fullName evidence="2">Uncharacterized protein</fullName>
    </submittedName>
</protein>
<sequence>MGEKRGRQRNNKGESSPVDYESRTLGCSSVSLPTSSTSITTSIHVHDGLRWHGGETDGKKKRRRGRGERVGESEDEPDGVGLNPWFLSCFAKGAFALGGFLLAMSWEEEVQYRQPHRKGKRMPSGVLTVVVL</sequence>
<keyword evidence="3" id="KW-1185">Reference proteome</keyword>
<evidence type="ECO:0000256" key="1">
    <source>
        <dbReference type="SAM" id="MobiDB-lite"/>
    </source>
</evidence>
<feature type="compositionally biased region" description="Basic and acidic residues" evidence="1">
    <location>
        <begin position="44"/>
        <end position="58"/>
    </location>
</feature>
<feature type="compositionally biased region" description="Low complexity" evidence="1">
    <location>
        <begin position="28"/>
        <end position="42"/>
    </location>
</feature>
<evidence type="ECO:0000313" key="3">
    <source>
        <dbReference type="Proteomes" id="UP000253664"/>
    </source>
</evidence>
<feature type="region of interest" description="Disordered" evidence="1">
    <location>
        <begin position="1"/>
        <end position="81"/>
    </location>
</feature>
<dbReference type="EMBL" id="LKCN02000007">
    <property type="protein sequence ID" value="RCI13266.1"/>
    <property type="molecule type" value="Genomic_DNA"/>
</dbReference>
<name>A0A367LFR1_9HYPO</name>